<sequence length="611" mass="69978">MRQQLAESSVNVFSDLCETEKALLVERAAKAAHADRSHVDVVAHISSVLEDALSCHVATELKERHTVSPKTDLFQSHVQDGMVSLLNKWPDMKSKLTILFNHPLPMEIREVAWQLYLSNIKARMDYLMAVSVNKDKSRRDLDICLQCDSHFATGPMFHNLSNSELAIKVMKKVLSYYHRIQHLKSVLPESDCLLLVPLLQVALACSTTPTSLDSVAALLVEQFLTFMNSRPVVMKPEAPPGTESDDLFEEVASMLNQKDKELASVIRRVHSPKDGQIKDPLLKGVKELLQPIIQVFFVGYLDMPVLLYVWDQYIIGLDSPLYDCLPVFAFAFLLLLREHFQLCNTMSEMTEVTRSHGLNLSVPQFQTVIRKFFYEDLFSKLTQDKVQGFPVLDPAQAFFPPWTHLLTSKFPMRTKPRDRQQAREIREAQRAAETERKMQEAQHQKLKEEEEIRREEVRLQRDLEETRRISREQRVHLEEQLAQERQRHTEIEKTSKEQIDQLQAEVGRILEYKLTINETETEGSFGTPPLPTESQVDVQDSYSLVPEHHKTPPPSPDAKDRAPSQMDPITIHRTVEGVAADLLQRLVQSAGTIVHGQNTERTSTETHQLPY</sequence>
<reference evidence="2" key="1">
    <citation type="journal article" date="2023" name="Science">
        <title>Genome structures resolve the early diversification of teleost fishes.</title>
        <authorList>
            <person name="Parey E."/>
            <person name="Louis A."/>
            <person name="Montfort J."/>
            <person name="Bouchez O."/>
            <person name="Roques C."/>
            <person name="Iampietro C."/>
            <person name="Lluch J."/>
            <person name="Castinel A."/>
            <person name="Donnadieu C."/>
            <person name="Desvignes T."/>
            <person name="Floi Bucao C."/>
            <person name="Jouanno E."/>
            <person name="Wen M."/>
            <person name="Mejri S."/>
            <person name="Dirks R."/>
            <person name="Jansen H."/>
            <person name="Henkel C."/>
            <person name="Chen W.J."/>
            <person name="Zahm M."/>
            <person name="Cabau C."/>
            <person name="Klopp C."/>
            <person name="Thompson A.W."/>
            <person name="Robinson-Rechavi M."/>
            <person name="Braasch I."/>
            <person name="Lecointre G."/>
            <person name="Bobe J."/>
            <person name="Postlethwait J.H."/>
            <person name="Berthelot C."/>
            <person name="Roest Crollius H."/>
            <person name="Guiguen Y."/>
        </authorList>
    </citation>
    <scope>NUCLEOTIDE SEQUENCE</scope>
    <source>
        <strain evidence="2">WJC10195</strain>
    </source>
</reference>
<gene>
    <name evidence="2" type="ORF">SKAU_G00083810</name>
</gene>
<evidence type="ECO:0000313" key="3">
    <source>
        <dbReference type="Proteomes" id="UP001152622"/>
    </source>
</evidence>
<dbReference type="AlphaFoldDB" id="A0A9Q1FW67"/>
<accession>A0A9Q1FW67</accession>
<name>A0A9Q1FW67_SYNKA</name>
<dbReference type="EMBL" id="JAINUF010000003">
    <property type="protein sequence ID" value="KAJ8368353.1"/>
    <property type="molecule type" value="Genomic_DNA"/>
</dbReference>
<comment type="caution">
    <text evidence="2">The sequence shown here is derived from an EMBL/GenBank/DDBJ whole genome shotgun (WGS) entry which is preliminary data.</text>
</comment>
<organism evidence="2 3">
    <name type="scientific">Synaphobranchus kaupii</name>
    <name type="common">Kaup's arrowtooth eel</name>
    <dbReference type="NCBI Taxonomy" id="118154"/>
    <lineage>
        <taxon>Eukaryota</taxon>
        <taxon>Metazoa</taxon>
        <taxon>Chordata</taxon>
        <taxon>Craniata</taxon>
        <taxon>Vertebrata</taxon>
        <taxon>Euteleostomi</taxon>
        <taxon>Actinopterygii</taxon>
        <taxon>Neopterygii</taxon>
        <taxon>Teleostei</taxon>
        <taxon>Anguilliformes</taxon>
        <taxon>Synaphobranchidae</taxon>
        <taxon>Synaphobranchus</taxon>
    </lineage>
</organism>
<evidence type="ECO:0000256" key="1">
    <source>
        <dbReference type="SAM" id="MobiDB-lite"/>
    </source>
</evidence>
<dbReference type="Proteomes" id="UP001152622">
    <property type="component" value="Chromosome 3"/>
</dbReference>
<keyword evidence="3" id="KW-1185">Reference proteome</keyword>
<feature type="region of interest" description="Disordered" evidence="1">
    <location>
        <begin position="425"/>
        <end position="448"/>
    </location>
</feature>
<protein>
    <submittedName>
        <fullName evidence="2">Uncharacterized protein</fullName>
    </submittedName>
</protein>
<dbReference type="OrthoDB" id="2126613at2759"/>
<proteinExistence type="predicted"/>
<evidence type="ECO:0000313" key="2">
    <source>
        <dbReference type="EMBL" id="KAJ8368353.1"/>
    </source>
</evidence>
<feature type="region of interest" description="Disordered" evidence="1">
    <location>
        <begin position="545"/>
        <end position="564"/>
    </location>
</feature>